<name>A0A284RHV4_ARMOS</name>
<dbReference type="AlphaFoldDB" id="A0A284RHV4"/>
<evidence type="ECO:0000313" key="1">
    <source>
        <dbReference type="EMBL" id="SJL08330.1"/>
    </source>
</evidence>
<reference evidence="2" key="1">
    <citation type="journal article" date="2017" name="Nat. Ecol. Evol.">
        <title>Genome expansion and lineage-specific genetic innovations in the forest pathogenic fungi Armillaria.</title>
        <authorList>
            <person name="Sipos G."/>
            <person name="Prasanna A.N."/>
            <person name="Walter M.C."/>
            <person name="O'Connor E."/>
            <person name="Balint B."/>
            <person name="Krizsan K."/>
            <person name="Kiss B."/>
            <person name="Hess J."/>
            <person name="Varga T."/>
            <person name="Slot J."/>
            <person name="Riley R."/>
            <person name="Boka B."/>
            <person name="Rigling D."/>
            <person name="Barry K."/>
            <person name="Lee J."/>
            <person name="Mihaltcheva S."/>
            <person name="LaButti K."/>
            <person name="Lipzen A."/>
            <person name="Waldron R."/>
            <person name="Moloney N.M."/>
            <person name="Sperisen C."/>
            <person name="Kredics L."/>
            <person name="Vagvoelgyi C."/>
            <person name="Patrignani A."/>
            <person name="Fitzpatrick D."/>
            <person name="Nagy I."/>
            <person name="Doyle S."/>
            <person name="Anderson J.B."/>
            <person name="Grigoriev I.V."/>
            <person name="Gueldener U."/>
            <person name="Muensterkoetter M."/>
            <person name="Nagy L.G."/>
        </authorList>
    </citation>
    <scope>NUCLEOTIDE SEQUENCE [LARGE SCALE GENOMIC DNA]</scope>
    <source>
        <strain evidence="2">C18/9</strain>
    </source>
</reference>
<dbReference type="EMBL" id="FUEG01000009">
    <property type="protein sequence ID" value="SJL08330.1"/>
    <property type="molecule type" value="Genomic_DNA"/>
</dbReference>
<organism evidence="1 2">
    <name type="scientific">Armillaria ostoyae</name>
    <name type="common">Armillaria root rot fungus</name>
    <dbReference type="NCBI Taxonomy" id="47428"/>
    <lineage>
        <taxon>Eukaryota</taxon>
        <taxon>Fungi</taxon>
        <taxon>Dikarya</taxon>
        <taxon>Basidiomycota</taxon>
        <taxon>Agaricomycotina</taxon>
        <taxon>Agaricomycetes</taxon>
        <taxon>Agaricomycetidae</taxon>
        <taxon>Agaricales</taxon>
        <taxon>Marasmiineae</taxon>
        <taxon>Physalacriaceae</taxon>
        <taxon>Armillaria</taxon>
    </lineage>
</organism>
<protein>
    <recommendedName>
        <fullName evidence="3">Retrotransposon gag domain-containing protein</fullName>
    </recommendedName>
</protein>
<keyword evidence="2" id="KW-1185">Reference proteome</keyword>
<dbReference type="OrthoDB" id="2681631at2759"/>
<evidence type="ECO:0008006" key="3">
    <source>
        <dbReference type="Google" id="ProtNLM"/>
    </source>
</evidence>
<sequence>MSTDTPWLQPCSKMIQTPKPFKGSAKDIDQFIINCEIYFEVFSLHFGHNLFKVACASSYFEDHTKDWWTYQCADFKSKSRDHHQYPLWDAFFNKIKDKFTNPTIEEEF</sequence>
<gene>
    <name evidence="1" type="ORF">ARMOST_11693</name>
</gene>
<accession>A0A284RHV4</accession>
<proteinExistence type="predicted"/>
<evidence type="ECO:0000313" key="2">
    <source>
        <dbReference type="Proteomes" id="UP000219338"/>
    </source>
</evidence>
<dbReference type="Proteomes" id="UP000219338">
    <property type="component" value="Unassembled WGS sequence"/>
</dbReference>